<sequence>SKLRSDADALFHLAGAKQRRGAATDKPDCHRELSTVPGGPCSLKEHTTSVPGLSAISVAVGTEESLGTDVTGSASHPHLLLAEEHVLLHPLYIDMSKKAVELEAKVEELSTSLTETTARAHAAELERQRLDKAVLYLQEKLADLQSKLQGESTRRSDLQISPAWAAGCGIGVNHVLQLSDTTKPVVTGKDFIPRVSRDFAAVIRALDADIFSLAKDNEAHLKSEIFFHIGYNIAKDAGLFEASVQCVPEGCWRAFLSALRDNYSDDRFDSAERAADNAQFFYALLFHSGLLTHLTRTELTAAILASLCSTYRSARLQKSIADDVTSHANTASVGVFDIFSSAKLLQELMSRCSQEMFGHWGKEERELLFQTTGAILSPGLELLTGAEYVVHRCATELSADLSSRFNDASVRMTILHLFIVLSQHAHTMRTFEVHKHWAELYSQRQSTSWTEPEYPARGVDLSNNFQPVAIAQVVIINMIVAPICRVVVRACPALKPCEQALENNMREWISNVPQCVDLYRSYDCSHFSCSASRAATEERSSLKTGANTHEVQEKVRYGTLLVDTARFIEGQQSALALYKENKSLRSLVQGLLCEVESAKGV</sequence>
<proteinExistence type="predicted"/>
<name>G0TUS5_TRYVY</name>
<organism evidence="2">
    <name type="scientific">Trypanosoma vivax (strain Y486)</name>
    <dbReference type="NCBI Taxonomy" id="1055687"/>
    <lineage>
        <taxon>Eukaryota</taxon>
        <taxon>Discoba</taxon>
        <taxon>Euglenozoa</taxon>
        <taxon>Kinetoplastea</taxon>
        <taxon>Metakinetoplastina</taxon>
        <taxon>Trypanosomatida</taxon>
        <taxon>Trypanosomatidae</taxon>
        <taxon>Trypanosoma</taxon>
        <taxon>Duttonella</taxon>
    </lineage>
</organism>
<evidence type="ECO:0000256" key="1">
    <source>
        <dbReference type="SAM" id="Coils"/>
    </source>
</evidence>
<feature type="non-terminal residue" evidence="2">
    <location>
        <position position="1"/>
    </location>
</feature>
<dbReference type="AlphaFoldDB" id="G0TUS5"/>
<dbReference type="InterPro" id="IPR036971">
    <property type="entry name" value="PDEase_catalytic_dom_sf"/>
</dbReference>
<gene>
    <name evidence="2" type="ORF">TVY486_0403780</name>
</gene>
<feature type="coiled-coil region" evidence="1">
    <location>
        <begin position="99"/>
        <end position="147"/>
    </location>
</feature>
<dbReference type="VEuPathDB" id="TriTrypDB:TvY486_0403780"/>
<dbReference type="Gene3D" id="1.10.1300.10">
    <property type="entry name" value="3'5'-cyclic nucleotide phosphodiesterase, catalytic domain"/>
    <property type="match status" value="1"/>
</dbReference>
<accession>G0TUS5</accession>
<evidence type="ECO:0000313" key="2">
    <source>
        <dbReference type="EMBL" id="CCC47711.1"/>
    </source>
</evidence>
<reference evidence="2" key="1">
    <citation type="journal article" date="2012" name="Proc. Natl. Acad. Sci. U.S.A.">
        <title>Antigenic diversity is generated by distinct evolutionary mechanisms in African trypanosome species.</title>
        <authorList>
            <person name="Jackson A.P."/>
            <person name="Berry A."/>
            <person name="Aslett M."/>
            <person name="Allison H.C."/>
            <person name="Burton P."/>
            <person name="Vavrova-Anderson J."/>
            <person name="Brown R."/>
            <person name="Browne H."/>
            <person name="Corton N."/>
            <person name="Hauser H."/>
            <person name="Gamble J."/>
            <person name="Gilderthorp R."/>
            <person name="Marcello L."/>
            <person name="McQuillan J."/>
            <person name="Otto T.D."/>
            <person name="Quail M.A."/>
            <person name="Sanders M.J."/>
            <person name="van Tonder A."/>
            <person name="Ginger M.L."/>
            <person name="Field M.C."/>
            <person name="Barry J.D."/>
            <person name="Hertz-Fowler C."/>
            <person name="Berriman M."/>
        </authorList>
    </citation>
    <scope>NUCLEOTIDE SEQUENCE</scope>
    <source>
        <strain evidence="2">Y486</strain>
    </source>
</reference>
<dbReference type="GO" id="GO:0007165">
    <property type="term" value="P:signal transduction"/>
    <property type="evidence" value="ECO:0007669"/>
    <property type="project" value="InterPro"/>
</dbReference>
<dbReference type="EMBL" id="HE573020">
    <property type="protein sequence ID" value="CCC47711.1"/>
    <property type="molecule type" value="Genomic_DNA"/>
</dbReference>
<dbReference type="SUPFAM" id="SSF109604">
    <property type="entry name" value="HD-domain/PDEase-like"/>
    <property type="match status" value="1"/>
</dbReference>
<keyword evidence="1" id="KW-0175">Coiled coil</keyword>
<dbReference type="GO" id="GO:0004114">
    <property type="term" value="F:3',5'-cyclic-nucleotide phosphodiesterase activity"/>
    <property type="evidence" value="ECO:0007669"/>
    <property type="project" value="InterPro"/>
</dbReference>
<protein>
    <submittedName>
        <fullName evidence="2">Uncharacterized protein</fullName>
    </submittedName>
</protein>
<dbReference type="PANTHER" id="PTHR11347">
    <property type="entry name" value="CYCLIC NUCLEOTIDE PHOSPHODIESTERASE"/>
    <property type="match status" value="1"/>
</dbReference>